<keyword evidence="4" id="KW-0804">Transcription</keyword>
<dbReference type="OrthoDB" id="9784272at2"/>
<dbReference type="PANTHER" id="PTHR43133">
    <property type="entry name" value="RNA POLYMERASE ECF-TYPE SIGMA FACTO"/>
    <property type="match status" value="1"/>
</dbReference>
<dbReference type="InterPro" id="IPR007627">
    <property type="entry name" value="RNA_pol_sigma70_r2"/>
</dbReference>
<comment type="similarity">
    <text evidence="1">Belongs to the sigma-70 factor family. ECF subfamily.</text>
</comment>
<dbReference type="InterPro" id="IPR036388">
    <property type="entry name" value="WH-like_DNA-bd_sf"/>
</dbReference>
<gene>
    <name evidence="7" type="ORF">ATSB10_09740</name>
</gene>
<dbReference type="GO" id="GO:0016987">
    <property type="term" value="F:sigma factor activity"/>
    <property type="evidence" value="ECO:0007669"/>
    <property type="project" value="UniProtKB-KW"/>
</dbReference>
<dbReference type="Pfam" id="PF04542">
    <property type="entry name" value="Sigma70_r2"/>
    <property type="match status" value="1"/>
</dbReference>
<dbReference type="InterPro" id="IPR014284">
    <property type="entry name" value="RNA_pol_sigma-70_dom"/>
</dbReference>
<dbReference type="Proteomes" id="UP000077255">
    <property type="component" value="Chromosome"/>
</dbReference>
<dbReference type="PATRIC" id="fig|445710.3.peg.971"/>
<dbReference type="InterPro" id="IPR013324">
    <property type="entry name" value="RNA_pol_sigma_r3/r4-like"/>
</dbReference>
<evidence type="ECO:0000313" key="8">
    <source>
        <dbReference type="Proteomes" id="UP000077255"/>
    </source>
</evidence>
<dbReference type="PANTHER" id="PTHR43133:SF62">
    <property type="entry name" value="RNA POLYMERASE SIGMA FACTOR SIGZ"/>
    <property type="match status" value="1"/>
</dbReference>
<dbReference type="InterPro" id="IPR013249">
    <property type="entry name" value="RNA_pol_sigma70_r4_t2"/>
</dbReference>
<dbReference type="NCBIfam" id="TIGR02937">
    <property type="entry name" value="sigma70-ECF"/>
    <property type="match status" value="1"/>
</dbReference>
<evidence type="ECO:0000256" key="3">
    <source>
        <dbReference type="ARBA" id="ARBA00023082"/>
    </source>
</evidence>
<name>A0A160MZU3_9GAMM</name>
<feature type="domain" description="RNA polymerase sigma factor 70 region 4 type 2" evidence="6">
    <location>
        <begin position="128"/>
        <end position="180"/>
    </location>
</feature>
<dbReference type="GO" id="GO:0006352">
    <property type="term" value="P:DNA-templated transcription initiation"/>
    <property type="evidence" value="ECO:0007669"/>
    <property type="project" value="InterPro"/>
</dbReference>
<dbReference type="SUPFAM" id="SSF88659">
    <property type="entry name" value="Sigma3 and sigma4 domains of RNA polymerase sigma factors"/>
    <property type="match status" value="1"/>
</dbReference>
<dbReference type="AlphaFoldDB" id="A0A160MZU3"/>
<dbReference type="SUPFAM" id="SSF88946">
    <property type="entry name" value="Sigma2 domain of RNA polymerase sigma factors"/>
    <property type="match status" value="1"/>
</dbReference>
<dbReference type="Pfam" id="PF08281">
    <property type="entry name" value="Sigma70_r4_2"/>
    <property type="match status" value="1"/>
</dbReference>
<dbReference type="Gene3D" id="1.10.10.10">
    <property type="entry name" value="Winged helix-like DNA-binding domain superfamily/Winged helix DNA-binding domain"/>
    <property type="match status" value="1"/>
</dbReference>
<reference evidence="7 8" key="1">
    <citation type="submission" date="2016-02" db="EMBL/GenBank/DDBJ databases">
        <title>Complete genome sequencing and analysis of ATSB10, Dyella thiooxydans isolated from rhizosphere soil of sunflower (Helianthus annuus L.).</title>
        <authorList>
            <person name="Lee Y."/>
            <person name="Hwangbo K."/>
            <person name="Chung H."/>
            <person name="Yoo J."/>
            <person name="Kim K.Y."/>
            <person name="Sa T.M."/>
            <person name="Um Y."/>
            <person name="Madhaiyan M."/>
        </authorList>
    </citation>
    <scope>NUCLEOTIDE SEQUENCE [LARGE SCALE GENOMIC DNA]</scope>
    <source>
        <strain evidence="7 8">ATSB10</strain>
    </source>
</reference>
<keyword evidence="3" id="KW-0731">Sigma factor</keyword>
<dbReference type="Gene3D" id="1.10.1740.10">
    <property type="match status" value="1"/>
</dbReference>
<keyword evidence="8" id="KW-1185">Reference proteome</keyword>
<feature type="domain" description="RNA polymerase sigma-70 region 2" evidence="5">
    <location>
        <begin position="30"/>
        <end position="97"/>
    </location>
</feature>
<evidence type="ECO:0000259" key="6">
    <source>
        <dbReference type="Pfam" id="PF08281"/>
    </source>
</evidence>
<dbReference type="KEGG" id="dtx:ATSB10_09740"/>
<dbReference type="RefSeq" id="WP_063670915.1">
    <property type="nucleotide sequence ID" value="NZ_CP014841.1"/>
</dbReference>
<sequence>MLPNRTPEQTLLGELLAKTADADQAAFAELYRLASPRLFGVCVRMLREREEAEEVLQEAWVTVWHRASSFDPAKASAGTWLGTLFRNKAIDRLRQRREQLLEDPELVDHLEDDDPNPADGAEQTQEYLRLRKCLHQLQPQQRRAVREAFFSGVTYNELAARSQVPLGTMKSWIRRSLLQLRTCLDL</sequence>
<dbReference type="EMBL" id="CP014841">
    <property type="protein sequence ID" value="AND68428.1"/>
    <property type="molecule type" value="Genomic_DNA"/>
</dbReference>
<dbReference type="InterPro" id="IPR039425">
    <property type="entry name" value="RNA_pol_sigma-70-like"/>
</dbReference>
<dbReference type="InterPro" id="IPR013325">
    <property type="entry name" value="RNA_pol_sigma_r2"/>
</dbReference>
<organism evidence="7 8">
    <name type="scientific">Dyella thiooxydans</name>
    <dbReference type="NCBI Taxonomy" id="445710"/>
    <lineage>
        <taxon>Bacteria</taxon>
        <taxon>Pseudomonadati</taxon>
        <taxon>Pseudomonadota</taxon>
        <taxon>Gammaproteobacteria</taxon>
        <taxon>Lysobacterales</taxon>
        <taxon>Rhodanobacteraceae</taxon>
        <taxon>Dyella</taxon>
    </lineage>
</organism>
<keyword evidence="2" id="KW-0805">Transcription regulation</keyword>
<evidence type="ECO:0000256" key="2">
    <source>
        <dbReference type="ARBA" id="ARBA00023015"/>
    </source>
</evidence>
<proteinExistence type="inferred from homology"/>
<evidence type="ECO:0000256" key="1">
    <source>
        <dbReference type="ARBA" id="ARBA00010641"/>
    </source>
</evidence>
<dbReference type="GO" id="GO:0003677">
    <property type="term" value="F:DNA binding"/>
    <property type="evidence" value="ECO:0007669"/>
    <property type="project" value="InterPro"/>
</dbReference>
<evidence type="ECO:0000256" key="4">
    <source>
        <dbReference type="ARBA" id="ARBA00023163"/>
    </source>
</evidence>
<accession>A0A160MZU3</accession>
<evidence type="ECO:0000313" key="7">
    <source>
        <dbReference type="EMBL" id="AND68428.1"/>
    </source>
</evidence>
<evidence type="ECO:0000259" key="5">
    <source>
        <dbReference type="Pfam" id="PF04542"/>
    </source>
</evidence>
<protein>
    <submittedName>
        <fullName evidence="7">RNA polymerase subunit sigma-24</fullName>
    </submittedName>
</protein>
<dbReference type="STRING" id="445710.ATSB10_09740"/>